<dbReference type="GO" id="GO:0010181">
    <property type="term" value="F:FMN binding"/>
    <property type="evidence" value="ECO:0007669"/>
    <property type="project" value="InterPro"/>
</dbReference>
<dbReference type="NCBIfam" id="TIGR00521">
    <property type="entry name" value="coaBC_dfp"/>
    <property type="match status" value="1"/>
</dbReference>
<dbReference type="GO" id="GO:0004632">
    <property type="term" value="F:phosphopantothenate--cysteine ligase activity"/>
    <property type="evidence" value="ECO:0007669"/>
    <property type="project" value="UniProtKB-EC"/>
</dbReference>
<gene>
    <name evidence="6" type="ORF">VO56_02795</name>
</gene>
<accession>A0A0D5ZKE3</accession>
<evidence type="ECO:0000313" key="7">
    <source>
        <dbReference type="Proteomes" id="UP000032722"/>
    </source>
</evidence>
<dbReference type="InterPro" id="IPR005252">
    <property type="entry name" value="CoaBC"/>
</dbReference>
<sequence>MKILIIASSSVAIKKLESLISNLEELDWEIKILFTNKAGEIFTFSTERYNDYVLNQNKDMEDFVHNPSFHVELAKEFDHILIYPATFNTINKYANGIADSLATTILAMGFHNKTIIAPAMNFNMYQNPILQASIEKLKKIGVTFIGPNYGILQCGDIGIGRVIEPYEVVGFLTNQNKPKLLISIGYTNVYLDDVRTVSVKSSGQMGIFLAKELSKYFDLTIINANISQLNNYFDSRTKIINVDSVFEYQEAVFKYIKKNDVFVSVAAVSDFIFEKHEAKIKKSDNVSFEYKIGMDVLKEVSILYPDKIKIGFALESQNLLENGTKKLKTKKLDLIVVNNKNTLKSQFSTGFLIEKDRFNEFAQISKHNLAQLISEKVYRIWKEKQ</sequence>
<comment type="catalytic activity">
    <reaction evidence="3">
        <text>(R)-4'-phosphopantothenate + L-cysteine + CTP = N-[(R)-4-phosphopantothenoyl]-L-cysteine + CMP + diphosphate + H(+)</text>
        <dbReference type="Rhea" id="RHEA:19397"/>
        <dbReference type="ChEBI" id="CHEBI:10986"/>
        <dbReference type="ChEBI" id="CHEBI:15378"/>
        <dbReference type="ChEBI" id="CHEBI:33019"/>
        <dbReference type="ChEBI" id="CHEBI:35235"/>
        <dbReference type="ChEBI" id="CHEBI:37563"/>
        <dbReference type="ChEBI" id="CHEBI:59458"/>
        <dbReference type="ChEBI" id="CHEBI:60377"/>
        <dbReference type="EC" id="6.3.2.5"/>
    </reaction>
</comment>
<feature type="domain" description="DNA/pantothenate metabolism flavoprotein C-terminal" evidence="5">
    <location>
        <begin position="179"/>
        <end position="378"/>
    </location>
</feature>
<comment type="function">
    <text evidence="3">Catalyzes two steps in the biosynthesis of coenzyme A. In the first step cysteine is conjugated to 4'-phosphopantothenate to form 4-phosphopantothenoylcysteine, in the latter compound is decarboxylated to form 4'-phosphopantotheine.</text>
</comment>
<dbReference type="PANTHER" id="PTHR14359">
    <property type="entry name" value="HOMO-OLIGOMERIC FLAVIN CONTAINING CYS DECARBOXYLASE FAMILY"/>
    <property type="match status" value="1"/>
</dbReference>
<dbReference type="GO" id="GO:0015941">
    <property type="term" value="P:pantothenate catabolic process"/>
    <property type="evidence" value="ECO:0007669"/>
    <property type="project" value="InterPro"/>
</dbReference>
<dbReference type="Pfam" id="PF02441">
    <property type="entry name" value="Flavoprotein"/>
    <property type="match status" value="1"/>
</dbReference>
<keyword evidence="3" id="KW-0285">Flavoprotein</keyword>
<dbReference type="AlphaFoldDB" id="A0A0D5ZKE3"/>
<dbReference type="EC" id="6.3.2.5" evidence="3"/>
<dbReference type="Gene3D" id="3.40.50.10300">
    <property type="entry name" value="CoaB-like"/>
    <property type="match status" value="1"/>
</dbReference>
<reference evidence="6 7" key="1">
    <citation type="journal article" date="2015" name="Genome Announc.">
        <title>Complete Genome Sequence of Mycoplasma meleagridis, a Possible Emerging Pathogen in Chickens.</title>
        <authorList>
            <person name="Abolnik C."/>
        </authorList>
    </citation>
    <scope>NUCLEOTIDE SEQUENCE [LARGE SCALE GENOMIC DNA]</scope>
    <source>
        <strain evidence="6 7">B2096 8B</strain>
    </source>
</reference>
<comment type="cofactor">
    <cofactor evidence="3">
        <name>FMN</name>
        <dbReference type="ChEBI" id="CHEBI:58210"/>
    </cofactor>
</comment>
<evidence type="ECO:0000256" key="3">
    <source>
        <dbReference type="RuleBase" id="RU364078"/>
    </source>
</evidence>
<dbReference type="EMBL" id="CP011021">
    <property type="protein sequence ID" value="AKA50149.1"/>
    <property type="molecule type" value="Genomic_DNA"/>
</dbReference>
<dbReference type="SUPFAM" id="SSF102645">
    <property type="entry name" value="CoaB-like"/>
    <property type="match status" value="1"/>
</dbReference>
<dbReference type="PANTHER" id="PTHR14359:SF6">
    <property type="entry name" value="PHOSPHOPANTOTHENOYLCYSTEINE DECARBOXYLASE"/>
    <property type="match status" value="1"/>
</dbReference>
<dbReference type="GO" id="GO:0004633">
    <property type="term" value="F:phosphopantothenoylcysteine decarboxylase activity"/>
    <property type="evidence" value="ECO:0007669"/>
    <property type="project" value="UniProtKB-EC"/>
</dbReference>
<evidence type="ECO:0000256" key="2">
    <source>
        <dbReference type="ARBA" id="ARBA00023239"/>
    </source>
</evidence>
<evidence type="ECO:0000313" key="6">
    <source>
        <dbReference type="EMBL" id="AKA50149.1"/>
    </source>
</evidence>
<evidence type="ECO:0000256" key="1">
    <source>
        <dbReference type="ARBA" id="ARBA00022793"/>
    </source>
</evidence>
<dbReference type="GO" id="GO:0015937">
    <property type="term" value="P:coenzyme A biosynthetic process"/>
    <property type="evidence" value="ECO:0007669"/>
    <property type="project" value="UniProtKB-UniPathway"/>
</dbReference>
<protein>
    <recommendedName>
        <fullName evidence="3">Coenzyme A biosynthesis bifunctional protein CoaBC</fullName>
        <ecNumber evidence="3">4.1.1.36</ecNumber>
        <ecNumber evidence="3">6.3.2.5</ecNumber>
    </recommendedName>
    <alternativeName>
        <fullName evidence="3">DNA/pantothenate metabolism flavoprotein</fullName>
    </alternativeName>
</protein>
<dbReference type="InterPro" id="IPR035929">
    <property type="entry name" value="CoaB-like_sf"/>
</dbReference>
<feature type="domain" description="Flavoprotein" evidence="4">
    <location>
        <begin position="1"/>
        <end position="172"/>
    </location>
</feature>
<dbReference type="HOGENOM" id="CLU_033319_0_1_14"/>
<keyword evidence="1 3" id="KW-0210">Decarboxylase</keyword>
<dbReference type="KEGG" id="mgb:VO56_02795"/>
<organism evidence="7">
    <name type="scientific">Mycoplasmopsis gallinacea</name>
    <dbReference type="NCBI Taxonomy" id="29556"/>
    <lineage>
        <taxon>Bacteria</taxon>
        <taxon>Bacillati</taxon>
        <taxon>Mycoplasmatota</taxon>
        <taxon>Mycoplasmoidales</taxon>
        <taxon>Metamycoplasmataceae</taxon>
        <taxon>Mycoplasmopsis</taxon>
    </lineage>
</organism>
<evidence type="ECO:0000259" key="4">
    <source>
        <dbReference type="Pfam" id="PF02441"/>
    </source>
</evidence>
<comment type="similarity">
    <text evidence="3">In the N-terminal section; belongs to the HFCD (homo-oligomeric flavin containing Cys decarboxylase) superfamily.</text>
</comment>
<comment type="catalytic activity">
    <reaction evidence="3">
        <text>N-[(R)-4-phosphopantothenoyl]-L-cysteine + H(+) = (R)-4'-phosphopantetheine + CO2</text>
        <dbReference type="Rhea" id="RHEA:16793"/>
        <dbReference type="ChEBI" id="CHEBI:15378"/>
        <dbReference type="ChEBI" id="CHEBI:16526"/>
        <dbReference type="ChEBI" id="CHEBI:59458"/>
        <dbReference type="ChEBI" id="CHEBI:61723"/>
        <dbReference type="EC" id="4.1.1.36"/>
    </reaction>
</comment>
<dbReference type="GO" id="GO:0071513">
    <property type="term" value="C:phosphopantothenoylcysteine decarboxylase complex"/>
    <property type="evidence" value="ECO:0007669"/>
    <property type="project" value="TreeGrafter"/>
</dbReference>
<dbReference type="InterPro" id="IPR007085">
    <property type="entry name" value="DNA/pantothenate-metab_flavo_C"/>
</dbReference>
<dbReference type="Gene3D" id="3.40.50.1950">
    <property type="entry name" value="Flavin prenyltransferase-like"/>
    <property type="match status" value="1"/>
</dbReference>
<evidence type="ECO:0000259" key="5">
    <source>
        <dbReference type="Pfam" id="PF04127"/>
    </source>
</evidence>
<keyword evidence="3" id="KW-0436">Ligase</keyword>
<comment type="similarity">
    <text evidence="3">In the C-terminal section; belongs to the PPC synthetase family.</text>
</comment>
<comment type="pathway">
    <text evidence="3">Cofactor biosynthesis; coenzyme A biosynthesis; CoA from (R)-pantothenate: step 3/5.</text>
</comment>
<dbReference type="InterPro" id="IPR003382">
    <property type="entry name" value="Flavoprotein"/>
</dbReference>
<dbReference type="Proteomes" id="UP000032722">
    <property type="component" value="Chromosome"/>
</dbReference>
<dbReference type="EC" id="4.1.1.36" evidence="3"/>
<dbReference type="UniPathway" id="UPA00241">
    <property type="reaction ID" value="UER00353"/>
</dbReference>
<dbReference type="InterPro" id="IPR036551">
    <property type="entry name" value="Flavin_trans-like"/>
</dbReference>
<comment type="pathway">
    <text evidence="3">Cofactor biosynthesis; coenzyme A biosynthesis; CoA from (R)-pantothenate: step 2/5.</text>
</comment>
<dbReference type="Pfam" id="PF04127">
    <property type="entry name" value="DFP"/>
    <property type="match status" value="1"/>
</dbReference>
<dbReference type="SUPFAM" id="SSF52507">
    <property type="entry name" value="Homo-oligomeric flavin-containing Cys decarboxylases, HFCD"/>
    <property type="match status" value="1"/>
</dbReference>
<keyword evidence="3" id="KW-0288">FMN</keyword>
<name>A0A0D5ZKE3_9BACT</name>
<proteinExistence type="inferred from homology"/>
<dbReference type="PATRIC" id="fig|29556.3.peg.553"/>
<keyword evidence="2 3" id="KW-0456">Lyase</keyword>